<dbReference type="EMBL" id="UOEJ01000232">
    <property type="protein sequence ID" value="VAW06215.1"/>
    <property type="molecule type" value="Genomic_DNA"/>
</dbReference>
<proteinExistence type="predicted"/>
<dbReference type="PANTHER" id="PTHR43798">
    <property type="entry name" value="MONOACYLGLYCEROL LIPASE"/>
    <property type="match status" value="1"/>
</dbReference>
<dbReference type="InterPro" id="IPR029058">
    <property type="entry name" value="AB_hydrolase_fold"/>
</dbReference>
<reference evidence="2" key="1">
    <citation type="submission" date="2018-06" db="EMBL/GenBank/DDBJ databases">
        <authorList>
            <person name="Zhirakovskaya E."/>
        </authorList>
    </citation>
    <scope>NUCLEOTIDE SEQUENCE</scope>
</reference>
<dbReference type="SUPFAM" id="SSF53474">
    <property type="entry name" value="alpha/beta-Hydrolases"/>
    <property type="match status" value="1"/>
</dbReference>
<evidence type="ECO:0000259" key="1">
    <source>
        <dbReference type="Pfam" id="PF12697"/>
    </source>
</evidence>
<feature type="domain" description="AB hydrolase-1" evidence="1">
    <location>
        <begin position="5"/>
        <end position="223"/>
    </location>
</feature>
<dbReference type="Gene3D" id="3.40.50.1820">
    <property type="entry name" value="alpha/beta hydrolase"/>
    <property type="match status" value="1"/>
</dbReference>
<evidence type="ECO:0000313" key="2">
    <source>
        <dbReference type="EMBL" id="VAW06215.1"/>
    </source>
</evidence>
<name>A0A3B0SK70_9ZZZZ</name>
<dbReference type="InterPro" id="IPR000073">
    <property type="entry name" value="AB_hydrolase_1"/>
</dbReference>
<protein>
    <recommendedName>
        <fullName evidence="1">AB hydrolase-1 domain-containing protein</fullName>
    </recommendedName>
</protein>
<dbReference type="Pfam" id="PF12697">
    <property type="entry name" value="Abhydrolase_6"/>
    <property type="match status" value="1"/>
</dbReference>
<organism evidence="2">
    <name type="scientific">hydrothermal vent metagenome</name>
    <dbReference type="NCBI Taxonomy" id="652676"/>
    <lineage>
        <taxon>unclassified sequences</taxon>
        <taxon>metagenomes</taxon>
        <taxon>ecological metagenomes</taxon>
    </lineage>
</organism>
<sequence length="231" mass="26397">MSKNLVLIPGLLCSHDLWLDQIAEFEEGYDLWLFDHMSHDNLPDMVADFLKDAPEKFNLAGLSMGGYIAFEMMRQAAVRVQKLILLDTNARADREPQIKMREELIRRADSEDIRNIAKELTPYLIHADRLNDQELCDRILDMASDVGAGAFQRQQRALMTRPDSRDFLPHISCPTLIICGMQDALTPPKVHQEMADLIPAAAFHQIENCGHLSTMERPDVVNQLIREFLEN</sequence>
<dbReference type="InterPro" id="IPR050266">
    <property type="entry name" value="AB_hydrolase_sf"/>
</dbReference>
<dbReference type="AlphaFoldDB" id="A0A3B0SK70"/>
<accession>A0A3B0SK70</accession>
<gene>
    <name evidence="2" type="ORF">MNBD_ALPHA01-1139</name>
</gene>